<dbReference type="RefSeq" id="WP_166646976.1">
    <property type="nucleotide sequence ID" value="NZ_SOCA01000001.1"/>
</dbReference>
<dbReference type="GO" id="GO:0016989">
    <property type="term" value="F:sigma factor antagonist activity"/>
    <property type="evidence" value="ECO:0007669"/>
    <property type="project" value="TreeGrafter"/>
</dbReference>
<dbReference type="InterPro" id="IPR013320">
    <property type="entry name" value="ConA-like_dom_sf"/>
</dbReference>
<evidence type="ECO:0000256" key="2">
    <source>
        <dbReference type="ARBA" id="ARBA00023157"/>
    </source>
</evidence>
<evidence type="ECO:0000313" key="5">
    <source>
        <dbReference type="Proteomes" id="UP000295662"/>
    </source>
</evidence>
<dbReference type="EMBL" id="SOCA01000001">
    <property type="protein sequence ID" value="TDU81158.1"/>
    <property type="molecule type" value="Genomic_DNA"/>
</dbReference>
<dbReference type="AlphaFoldDB" id="A0A4R7SSJ7"/>
<sequence length="507" mass="56463">MNLKSLIHARLDGEITPEQLAQLEELLREDWQARRLYLELADLHARLLQQPQIAAGRLPKKVVSVSSQTWKSFLPALAAAAVIALAFTLWPHDSPLPEATSNGVAMLSQTMDAEFEQNSMRSGDTLMPGRIKLTKGLAQIEFFSGATALVEGAAEIEVISAWEARCVSGRVRVHVPPAAKGFLMHAPGMKLEDLGTEFALNVKNDSSAVHVFEGEVIAHTNLAPTSLTQGMTLGNTTDDFLRINELQGLVKERQAHRFADWQAWSARTEKDPRLIAYYTFKHRPEDQWDRMVNNLAQPPQEQRHGGAVGARWTQGRWPEKEALEFKRPGDRVRMNLDGTYAAITLACWVKVDSVDKKYNSLLLTDGYDNGEPHWQIYEDGSLMFSIMYRPASAPKGGKPNQIYHSNPVFTADSLGRWHHLAVTYNNQSGQVIQYFDGQEVSREVSALHQPGRDISLGPCEIGNWGLPTAGHQFPIRNLNGAIDEFAIYSAVLSAEEVKAMFETGKVE</sequence>
<proteinExistence type="predicted"/>
<dbReference type="PANTHER" id="PTHR30273">
    <property type="entry name" value="PERIPLASMIC SIGNAL SENSOR AND SIGMA FACTOR ACTIVATOR FECR-RELATED"/>
    <property type="match status" value="1"/>
</dbReference>
<dbReference type="InterPro" id="IPR006558">
    <property type="entry name" value="LamG-like"/>
</dbReference>
<dbReference type="Gene3D" id="2.60.120.200">
    <property type="match status" value="1"/>
</dbReference>
<organism evidence="4 5">
    <name type="scientific">Prosthecobacter fusiformis</name>
    <dbReference type="NCBI Taxonomy" id="48464"/>
    <lineage>
        <taxon>Bacteria</taxon>
        <taxon>Pseudomonadati</taxon>
        <taxon>Verrucomicrobiota</taxon>
        <taxon>Verrucomicrobiia</taxon>
        <taxon>Verrucomicrobiales</taxon>
        <taxon>Verrucomicrobiaceae</taxon>
        <taxon>Prosthecobacter</taxon>
    </lineage>
</organism>
<dbReference type="Pfam" id="PF13385">
    <property type="entry name" value="Laminin_G_3"/>
    <property type="match status" value="1"/>
</dbReference>
<dbReference type="SMART" id="SM00560">
    <property type="entry name" value="LamGL"/>
    <property type="match status" value="1"/>
</dbReference>
<dbReference type="InterPro" id="IPR012373">
    <property type="entry name" value="Ferrdict_sens_TM"/>
</dbReference>
<protein>
    <submittedName>
        <fullName evidence="4">FecR family protein</fullName>
    </submittedName>
</protein>
<dbReference type="PANTHER" id="PTHR30273:SF2">
    <property type="entry name" value="PROTEIN FECR"/>
    <property type="match status" value="1"/>
</dbReference>
<dbReference type="Gene3D" id="2.60.120.1440">
    <property type="match status" value="1"/>
</dbReference>
<accession>A0A4R7SSJ7</accession>
<dbReference type="SUPFAM" id="SSF49899">
    <property type="entry name" value="Concanavalin A-like lectins/glucanases"/>
    <property type="match status" value="1"/>
</dbReference>
<dbReference type="Proteomes" id="UP000295662">
    <property type="component" value="Unassembled WGS sequence"/>
</dbReference>
<gene>
    <name evidence="4" type="ORF">EI77_00460</name>
</gene>
<evidence type="ECO:0000256" key="1">
    <source>
        <dbReference type="ARBA" id="ARBA00022729"/>
    </source>
</evidence>
<evidence type="ECO:0000313" key="4">
    <source>
        <dbReference type="EMBL" id="TDU81158.1"/>
    </source>
</evidence>
<keyword evidence="1" id="KW-0732">Signal</keyword>
<name>A0A4R7SSJ7_9BACT</name>
<feature type="domain" description="LamG-like jellyroll fold" evidence="3">
    <location>
        <begin position="341"/>
        <end position="495"/>
    </location>
</feature>
<evidence type="ECO:0000259" key="3">
    <source>
        <dbReference type="SMART" id="SM00560"/>
    </source>
</evidence>
<comment type="caution">
    <text evidence="4">The sequence shown here is derived from an EMBL/GenBank/DDBJ whole genome shotgun (WGS) entry which is preliminary data.</text>
</comment>
<reference evidence="4 5" key="1">
    <citation type="submission" date="2019-03" db="EMBL/GenBank/DDBJ databases">
        <title>Genomic Encyclopedia of Archaeal and Bacterial Type Strains, Phase II (KMG-II): from individual species to whole genera.</title>
        <authorList>
            <person name="Goeker M."/>
        </authorList>
    </citation>
    <scope>NUCLEOTIDE SEQUENCE [LARGE SCALE GENOMIC DNA]</scope>
    <source>
        <strain evidence="4 5">ATCC 25309</strain>
    </source>
</reference>
<keyword evidence="5" id="KW-1185">Reference proteome</keyword>
<keyword evidence="2" id="KW-1015">Disulfide bond</keyword>